<organism evidence="3 4">
    <name type="scientific">Dinoponera quadriceps</name>
    <name type="common">South American ant</name>
    <dbReference type="NCBI Taxonomy" id="609295"/>
    <lineage>
        <taxon>Eukaryota</taxon>
        <taxon>Metazoa</taxon>
        <taxon>Ecdysozoa</taxon>
        <taxon>Arthropoda</taxon>
        <taxon>Hexapoda</taxon>
        <taxon>Insecta</taxon>
        <taxon>Pterygota</taxon>
        <taxon>Neoptera</taxon>
        <taxon>Endopterygota</taxon>
        <taxon>Hymenoptera</taxon>
        <taxon>Apocrita</taxon>
        <taxon>Aculeata</taxon>
        <taxon>Formicoidea</taxon>
        <taxon>Formicidae</taxon>
        <taxon>Ponerinae</taxon>
        <taxon>Ponerini</taxon>
        <taxon>Dinoponera</taxon>
    </lineage>
</organism>
<dbReference type="InterPro" id="IPR029162">
    <property type="entry name" value="InaF-motif"/>
</dbReference>
<reference evidence="4" key="1">
    <citation type="submission" date="2025-08" db="UniProtKB">
        <authorList>
            <consortium name="RefSeq"/>
        </authorList>
    </citation>
    <scope>IDENTIFICATION</scope>
</reference>
<gene>
    <name evidence="4" type="primary">LOC106743616</name>
</gene>
<name>A0A6P3X4E8_DINQU</name>
<keyword evidence="2" id="KW-1133">Transmembrane helix</keyword>
<proteinExistence type="predicted"/>
<dbReference type="GeneID" id="106743616"/>
<keyword evidence="3" id="KW-1185">Reference proteome</keyword>
<evidence type="ECO:0000313" key="3">
    <source>
        <dbReference type="Proteomes" id="UP000515204"/>
    </source>
</evidence>
<feature type="transmembrane region" description="Helical" evidence="2">
    <location>
        <begin position="43"/>
        <end position="66"/>
    </location>
</feature>
<feature type="compositionally biased region" description="Basic and acidic residues" evidence="1">
    <location>
        <begin position="295"/>
        <end position="323"/>
    </location>
</feature>
<feature type="compositionally biased region" description="Basic and acidic residues" evidence="1">
    <location>
        <begin position="381"/>
        <end position="416"/>
    </location>
</feature>
<protein>
    <submittedName>
        <fullName evidence="4">Uncharacterized protein LOC106743616</fullName>
    </submittedName>
</protein>
<dbReference type="RefSeq" id="XP_014473107.1">
    <property type="nucleotide sequence ID" value="XM_014617621.1"/>
</dbReference>
<dbReference type="OrthoDB" id="8113027at2759"/>
<feature type="compositionally biased region" description="Basic and acidic residues" evidence="1">
    <location>
        <begin position="332"/>
        <end position="355"/>
    </location>
</feature>
<keyword evidence="2" id="KW-0812">Transmembrane</keyword>
<sequence>MSKEEESSGEVEPQDAASALEVPQKDPNADIYENRGSKKIIRVVTVMAYLFSVSFVGILLSAYYIFLWEPPNPGLIERERPRTEPQVQLLTAEPYLEETDLLLENVLNRTYKSRPFLGRIAHDSHDSDPDEISGGLAMPRQGRLNAMLLKLKYSLMETMRETRRQNRTTRLSHEVTSPNEHGDSFLAAKATEKVLHSTENSSSDETSRGSVPVGKTRIDNGTGLYEKLTNFLSTLFVGESSASKSLTVSADEPKQTRRFGGRPADRDENSTVLSEIRNSLEKTHLAGPYTVVVNESRDSRSSRDSTMRRDSEDGEDRWTERGKNSAGSQMIDNDREEKDDSNEPRDVDVASEEHPNSQTSRSPSASNSVNCSGRNCSSNDECCKSESIARDRVSTDSSGKSRFDDDPRPHQPPDDLAVKATYAAKYRRNSEETQIEKMTARSTTIDNKQLEELDLSTTQRQKGLWEILTENTDIEETLVEFTSMSTAQDYRNNFTSIVNDDDESIT</sequence>
<dbReference type="AlphaFoldDB" id="A0A6P3X4E8"/>
<dbReference type="Proteomes" id="UP000515204">
    <property type="component" value="Unplaced"/>
</dbReference>
<feature type="region of interest" description="Disordered" evidence="1">
    <location>
        <begin position="242"/>
        <end position="271"/>
    </location>
</feature>
<evidence type="ECO:0000256" key="2">
    <source>
        <dbReference type="SAM" id="Phobius"/>
    </source>
</evidence>
<feature type="region of interest" description="Disordered" evidence="1">
    <location>
        <begin position="287"/>
        <end position="416"/>
    </location>
</feature>
<evidence type="ECO:0000313" key="4">
    <source>
        <dbReference type="RefSeq" id="XP_014473107.1"/>
    </source>
</evidence>
<accession>A0A6P3X4E8</accession>
<feature type="region of interest" description="Disordered" evidence="1">
    <location>
        <begin position="162"/>
        <end position="220"/>
    </location>
</feature>
<feature type="region of interest" description="Disordered" evidence="1">
    <location>
        <begin position="1"/>
        <end position="30"/>
    </location>
</feature>
<dbReference type="Pfam" id="PF15018">
    <property type="entry name" value="InaF-motif"/>
    <property type="match status" value="1"/>
</dbReference>
<keyword evidence="2" id="KW-0472">Membrane</keyword>
<feature type="compositionally biased region" description="Polar residues" evidence="1">
    <location>
        <begin position="356"/>
        <end position="380"/>
    </location>
</feature>
<dbReference type="KEGG" id="dqu:106743616"/>
<evidence type="ECO:0000256" key="1">
    <source>
        <dbReference type="SAM" id="MobiDB-lite"/>
    </source>
</evidence>